<protein>
    <recommendedName>
        <fullName evidence="3">DUF4352 domain-containing protein</fullName>
    </recommendedName>
</protein>
<evidence type="ECO:0008006" key="3">
    <source>
        <dbReference type="Google" id="ProtNLM"/>
    </source>
</evidence>
<dbReference type="Proteomes" id="UP000007463">
    <property type="component" value="Chromosome"/>
</dbReference>
<reference evidence="1 2" key="1">
    <citation type="journal article" date="2011" name="Stand. Genomic Sci.">
        <title>Complete genome sequence of the gliding freshwater bacterium Fluviicola taffensis type strain (RW262).</title>
        <authorList>
            <person name="Woyke T."/>
            <person name="Chertkov O."/>
            <person name="Lapidus A."/>
            <person name="Nolan M."/>
            <person name="Lucas S."/>
            <person name="Del Rio T.G."/>
            <person name="Tice H."/>
            <person name="Cheng J.F."/>
            <person name="Tapia R."/>
            <person name="Han C."/>
            <person name="Goodwin L."/>
            <person name="Pitluck S."/>
            <person name="Liolios K."/>
            <person name="Pagani I."/>
            <person name="Ivanova N."/>
            <person name="Huntemann M."/>
            <person name="Mavromatis K."/>
            <person name="Mikhailova N."/>
            <person name="Pati A."/>
            <person name="Chen A."/>
            <person name="Palaniappan K."/>
            <person name="Land M."/>
            <person name="Hauser L."/>
            <person name="Brambilla E.M."/>
            <person name="Rohde M."/>
            <person name="Mwirichia R."/>
            <person name="Sikorski J."/>
            <person name="Tindall B.J."/>
            <person name="Goker M."/>
            <person name="Bristow J."/>
            <person name="Eisen J.A."/>
            <person name="Markowitz V."/>
            <person name="Hugenholtz P."/>
            <person name="Klenk H.P."/>
            <person name="Kyrpides N.C."/>
        </authorList>
    </citation>
    <scope>NUCLEOTIDE SEQUENCE [LARGE SCALE GENOMIC DNA]</scope>
    <source>
        <strain evidence="2">DSM 16823 / RW262 / RW262</strain>
    </source>
</reference>
<dbReference type="RefSeq" id="WP_013684806.1">
    <property type="nucleotide sequence ID" value="NC_015321.1"/>
</dbReference>
<dbReference type="KEGG" id="fte:Fluta_0022"/>
<accession>F2IA97</accession>
<reference evidence="2" key="2">
    <citation type="submission" date="2011-02" db="EMBL/GenBank/DDBJ databases">
        <title>The complete genome of Fluviicola taffensis DSM 16823.</title>
        <authorList>
            <consortium name="US DOE Joint Genome Institute (JGI-PGF)"/>
            <person name="Lucas S."/>
            <person name="Copeland A."/>
            <person name="Lapidus A."/>
            <person name="Bruce D."/>
            <person name="Goodwin L."/>
            <person name="Pitluck S."/>
            <person name="Kyrpides N."/>
            <person name="Mavromatis K."/>
            <person name="Ivanova N."/>
            <person name="Mikhailova N."/>
            <person name="Pagani I."/>
            <person name="Chertkov O."/>
            <person name="Detter J.C."/>
            <person name="Han C."/>
            <person name="Tapia R."/>
            <person name="Land M."/>
            <person name="Hauser L."/>
            <person name="Markowitz V."/>
            <person name="Cheng J.-F."/>
            <person name="Hugenholtz P."/>
            <person name="Woyke T."/>
            <person name="Wu D."/>
            <person name="Tindall B."/>
            <person name="Pomrenke H.G."/>
            <person name="Brambilla E."/>
            <person name="Klenk H.-P."/>
            <person name="Eisen J.A."/>
        </authorList>
    </citation>
    <scope>NUCLEOTIDE SEQUENCE [LARGE SCALE GENOMIC DNA]</scope>
    <source>
        <strain evidence="2">DSM 16823 / RW262 / RW262</strain>
    </source>
</reference>
<gene>
    <name evidence="1" type="ordered locus">Fluta_0022</name>
</gene>
<dbReference type="AlphaFoldDB" id="F2IA97"/>
<evidence type="ECO:0000313" key="2">
    <source>
        <dbReference type="Proteomes" id="UP000007463"/>
    </source>
</evidence>
<dbReference type="EMBL" id="CP002542">
    <property type="protein sequence ID" value="AEA42032.1"/>
    <property type="molecule type" value="Genomic_DNA"/>
</dbReference>
<sequence length="151" mass="16668" precursor="true">MKSQILIKLTLSILGIFLITGNLFSQEKLPVEKITTEWTLFQEVKGVKFYIKKDIHQAEGGSNNVDYALVKLENTTNKEISVSYSLAVHYAEGCKGCNSSENNKKIAIPSNSSVTGNTADGFSPVATLLINHNQKDSYIPLFISTENLIIK</sequence>
<proteinExistence type="predicted"/>
<evidence type="ECO:0000313" key="1">
    <source>
        <dbReference type="EMBL" id="AEA42032.1"/>
    </source>
</evidence>
<keyword evidence="2" id="KW-1185">Reference proteome</keyword>
<dbReference type="STRING" id="755732.Fluta_0022"/>
<dbReference type="HOGENOM" id="CLU_1832214_0_0_10"/>
<name>F2IA97_FLUTR</name>
<organism evidence="1 2">
    <name type="scientific">Fluviicola taffensis (strain DSM 16823 / NCIMB 13979 / RW262)</name>
    <dbReference type="NCBI Taxonomy" id="755732"/>
    <lineage>
        <taxon>Bacteria</taxon>
        <taxon>Pseudomonadati</taxon>
        <taxon>Bacteroidota</taxon>
        <taxon>Flavobacteriia</taxon>
        <taxon>Flavobacteriales</taxon>
        <taxon>Crocinitomicaceae</taxon>
        <taxon>Fluviicola</taxon>
    </lineage>
</organism>
<dbReference type="OrthoDB" id="9553681at2"/>